<evidence type="ECO:0000259" key="1">
    <source>
        <dbReference type="Pfam" id="PF00535"/>
    </source>
</evidence>
<dbReference type="AlphaFoldDB" id="A0A9D1DUS3"/>
<dbReference type="Gene3D" id="3.90.550.10">
    <property type="entry name" value="Spore Coat Polysaccharide Biosynthesis Protein SpsA, Chain A"/>
    <property type="match status" value="1"/>
</dbReference>
<dbReference type="InterPro" id="IPR001173">
    <property type="entry name" value="Glyco_trans_2-like"/>
</dbReference>
<evidence type="ECO:0000313" key="2">
    <source>
        <dbReference type="EMBL" id="HIR59209.1"/>
    </source>
</evidence>
<sequence length="624" mass="73642">MEYNIDEYKVNGKKIYINGWAHFDKYKIKVVSGEEIKEVKKYESRYDINKLFHEKIQDNNYGFKEEIEFIKPIKNAKVILETKNEEIVLLVVNNSKISKTLKKVRKILGKIKRGIKFLWREYHFLVPPTMMKKYIKDFFGKKEKERLYDPSINSEYNDWYENRYSLMPKDSKLNILTLSNKDKKADIIISDSNFVKKIKDIKDKYVCLIDGEVEFNLNAISKVEDILDDDYDLIYFDNDSIKDKKYEKPIFKPDWSRDTLLGVNYIGNCFIIKTDILKKMKLKEWNCYYILLSLIKMDVKVKHISEIVYHDRNEICNEKNTLEKYFKENKINAKVEKNMDGVTNTVIYNLEKKPLISIIIPTKDHADILEKCLKSIYDLSTYSNYEIIVIDNNSEEKETFELLKKYNKKKNFSYKRIECEFNYSYLNNEAVKLAKGDYVVLLNNDIEIITPNWLELMLGYASLDHVGVVGAKLLFPDDTIQHAGIIMGKGGLAGHAHYGKSKNYISPQYELKIPYDVSACTAACLMVSKEKFNEVKGLEEKLKVAFNDVDFNLKLLDKGYNNIFLPNVLLYHYESKSRGLDTTSEKQKRFVQEWALVEEKWQKYIEHDMFYNDNFSKNDDYMLK</sequence>
<dbReference type="PANTHER" id="PTHR43179">
    <property type="entry name" value="RHAMNOSYLTRANSFERASE WBBL"/>
    <property type="match status" value="1"/>
</dbReference>
<dbReference type="PANTHER" id="PTHR43179:SF7">
    <property type="entry name" value="RHAMNOSYLTRANSFERASE WBBL"/>
    <property type="match status" value="1"/>
</dbReference>
<dbReference type="Proteomes" id="UP000824232">
    <property type="component" value="Unassembled WGS sequence"/>
</dbReference>
<name>A0A9D1DUS3_9FIRM</name>
<evidence type="ECO:0000313" key="3">
    <source>
        <dbReference type="Proteomes" id="UP000824232"/>
    </source>
</evidence>
<accession>A0A9D1DUS3</accession>
<proteinExistence type="predicted"/>
<reference evidence="2" key="2">
    <citation type="journal article" date="2021" name="PeerJ">
        <title>Extensive microbial diversity within the chicken gut microbiome revealed by metagenomics and culture.</title>
        <authorList>
            <person name="Gilroy R."/>
            <person name="Ravi A."/>
            <person name="Getino M."/>
            <person name="Pursley I."/>
            <person name="Horton D.L."/>
            <person name="Alikhan N.F."/>
            <person name="Baker D."/>
            <person name="Gharbi K."/>
            <person name="Hall N."/>
            <person name="Watson M."/>
            <person name="Adriaenssens E.M."/>
            <person name="Foster-Nyarko E."/>
            <person name="Jarju S."/>
            <person name="Secka A."/>
            <person name="Antonio M."/>
            <person name="Oren A."/>
            <person name="Chaudhuri R.R."/>
            <person name="La Ragione R."/>
            <person name="Hildebrand F."/>
            <person name="Pallen M.J."/>
        </authorList>
    </citation>
    <scope>NUCLEOTIDE SEQUENCE</scope>
    <source>
        <strain evidence="2">CHK184-20233</strain>
    </source>
</reference>
<feature type="domain" description="Glycosyltransferase 2-like" evidence="1">
    <location>
        <begin position="357"/>
        <end position="480"/>
    </location>
</feature>
<reference evidence="2" key="1">
    <citation type="submission" date="2020-10" db="EMBL/GenBank/DDBJ databases">
        <authorList>
            <person name="Gilroy R."/>
        </authorList>
    </citation>
    <scope>NUCLEOTIDE SEQUENCE</scope>
    <source>
        <strain evidence="2">CHK184-20233</strain>
    </source>
</reference>
<dbReference type="InterPro" id="IPR029044">
    <property type="entry name" value="Nucleotide-diphossugar_trans"/>
</dbReference>
<gene>
    <name evidence="2" type="ORF">IAB38_04085</name>
</gene>
<dbReference type="EMBL" id="DVHC01000041">
    <property type="protein sequence ID" value="HIR59209.1"/>
    <property type="molecule type" value="Genomic_DNA"/>
</dbReference>
<protein>
    <submittedName>
        <fullName evidence="2">Glycosyltransferase</fullName>
    </submittedName>
</protein>
<organism evidence="2 3">
    <name type="scientific">Candidatus Onthousia excrementipullorum</name>
    <dbReference type="NCBI Taxonomy" id="2840884"/>
    <lineage>
        <taxon>Bacteria</taxon>
        <taxon>Bacillati</taxon>
        <taxon>Bacillota</taxon>
        <taxon>Bacilli</taxon>
        <taxon>Candidatus Onthousia</taxon>
    </lineage>
</organism>
<dbReference type="Pfam" id="PF00535">
    <property type="entry name" value="Glycos_transf_2"/>
    <property type="match status" value="1"/>
</dbReference>
<dbReference type="SUPFAM" id="SSF53448">
    <property type="entry name" value="Nucleotide-diphospho-sugar transferases"/>
    <property type="match status" value="2"/>
</dbReference>
<comment type="caution">
    <text evidence="2">The sequence shown here is derived from an EMBL/GenBank/DDBJ whole genome shotgun (WGS) entry which is preliminary data.</text>
</comment>